<protein>
    <recommendedName>
        <fullName evidence="5">Uracil permease</fullName>
    </recommendedName>
</protein>
<dbReference type="PATRIC" id="fig|2209.54.peg.1774"/>
<name>A0A0F8R7W6_METMZ</name>
<proteinExistence type="inferred from homology"/>
<evidence type="ECO:0000313" key="3">
    <source>
        <dbReference type="EMBL" id="KKH57109.1"/>
    </source>
</evidence>
<evidence type="ECO:0000256" key="2">
    <source>
        <dbReference type="ARBA" id="ARBA00022448"/>
    </source>
</evidence>
<organism evidence="3 4">
    <name type="scientific">Methanosarcina mazei</name>
    <name type="common">Methanosarcina frisia</name>
    <dbReference type="NCBI Taxonomy" id="2209"/>
    <lineage>
        <taxon>Archaea</taxon>
        <taxon>Methanobacteriati</taxon>
        <taxon>Methanobacteriota</taxon>
        <taxon>Stenosarchaea group</taxon>
        <taxon>Methanomicrobia</taxon>
        <taxon>Methanosarcinales</taxon>
        <taxon>Methanosarcinaceae</taxon>
        <taxon>Methanosarcina</taxon>
    </lineage>
</organism>
<evidence type="ECO:0008006" key="5">
    <source>
        <dbReference type="Google" id="ProtNLM"/>
    </source>
</evidence>
<dbReference type="GO" id="GO:0005886">
    <property type="term" value="C:plasma membrane"/>
    <property type="evidence" value="ECO:0007669"/>
    <property type="project" value="TreeGrafter"/>
</dbReference>
<evidence type="ECO:0000256" key="1">
    <source>
        <dbReference type="ARBA" id="ARBA00008821"/>
    </source>
</evidence>
<dbReference type="AlphaFoldDB" id="A0A0F8R7W6"/>
<comment type="similarity">
    <text evidence="1">Belongs to the nucleobase:cation symporter-2 (NCS2) (TC 2.A.40) family.</text>
</comment>
<comment type="caution">
    <text evidence="3">The sequence shown here is derived from an EMBL/GenBank/DDBJ whole genome shotgun (WGS) entry which is preliminary data.</text>
</comment>
<accession>A0A0F8R7W6</accession>
<dbReference type="GO" id="GO:0042907">
    <property type="term" value="F:xanthine transmembrane transporter activity"/>
    <property type="evidence" value="ECO:0007669"/>
    <property type="project" value="TreeGrafter"/>
</dbReference>
<dbReference type="EMBL" id="JJQO01000373">
    <property type="protein sequence ID" value="KKH57109.1"/>
    <property type="molecule type" value="Genomic_DNA"/>
</dbReference>
<sequence>MLDRSNKSKFHLDGIPPLKEAVPLGLQHVLAMFVGNIVPMVLISQAAGLDQAHTTLLIQCAMIGAALLH</sequence>
<evidence type="ECO:0000313" key="4">
    <source>
        <dbReference type="Proteomes" id="UP000034692"/>
    </source>
</evidence>
<dbReference type="Proteomes" id="UP000034692">
    <property type="component" value="Unassembled WGS sequence"/>
</dbReference>
<gene>
    <name evidence="3" type="ORF">DU75_08275</name>
</gene>
<dbReference type="PANTHER" id="PTHR42810:SF2">
    <property type="entry name" value="PURINE PERMEASE C1399.01C-RELATED"/>
    <property type="match status" value="1"/>
</dbReference>
<dbReference type="PANTHER" id="PTHR42810">
    <property type="entry name" value="PURINE PERMEASE C1399.01C-RELATED"/>
    <property type="match status" value="1"/>
</dbReference>
<reference evidence="3 4" key="1">
    <citation type="journal article" date="2015" name="ISME J.">
        <title>Genomic and phenotypic differentiation among Methanosarcina mazei populations from Columbia River sediment.</title>
        <authorList>
            <person name="Youngblut N.D."/>
            <person name="Wirth J.S."/>
            <person name="Henriksen J.R."/>
            <person name="Smith M."/>
            <person name="Simon H."/>
            <person name="Metcalf W.W."/>
            <person name="Whitaker R.J."/>
        </authorList>
    </citation>
    <scope>NUCLEOTIDE SEQUENCE [LARGE SCALE GENOMIC DNA]</scope>
    <source>
        <strain evidence="3 4">1.H.A.2.7</strain>
    </source>
</reference>
<dbReference type="RefSeq" id="WP_048042762.1">
    <property type="nucleotide sequence ID" value="NZ_JJQO01000373.1"/>
</dbReference>
<keyword evidence="2" id="KW-0813">Transport</keyword>